<accession>A0AAX4P827</accession>
<evidence type="ECO:0000313" key="1">
    <source>
        <dbReference type="EMBL" id="WZN62011.1"/>
    </source>
</evidence>
<evidence type="ECO:0000313" key="2">
    <source>
        <dbReference type="Proteomes" id="UP001472866"/>
    </source>
</evidence>
<reference evidence="1 2" key="1">
    <citation type="submission" date="2024-03" db="EMBL/GenBank/DDBJ databases">
        <title>Complete genome sequence of the green alga Chloropicon roscoffensis RCC1871.</title>
        <authorList>
            <person name="Lemieux C."/>
            <person name="Pombert J.-F."/>
            <person name="Otis C."/>
            <person name="Turmel M."/>
        </authorList>
    </citation>
    <scope>NUCLEOTIDE SEQUENCE [LARGE SCALE GENOMIC DNA]</scope>
    <source>
        <strain evidence="1 2">RCC1871</strain>
    </source>
</reference>
<protein>
    <submittedName>
        <fullName evidence="1">Uncharacterized protein</fullName>
    </submittedName>
</protein>
<keyword evidence="2" id="KW-1185">Reference proteome</keyword>
<name>A0AAX4P827_9CHLO</name>
<dbReference type="EMBL" id="CP151505">
    <property type="protein sequence ID" value="WZN62011.1"/>
    <property type="molecule type" value="Genomic_DNA"/>
</dbReference>
<gene>
    <name evidence="1" type="ORF">HKI87_05g35470</name>
</gene>
<organism evidence="1 2">
    <name type="scientific">Chloropicon roscoffensis</name>
    <dbReference type="NCBI Taxonomy" id="1461544"/>
    <lineage>
        <taxon>Eukaryota</taxon>
        <taxon>Viridiplantae</taxon>
        <taxon>Chlorophyta</taxon>
        <taxon>Chloropicophyceae</taxon>
        <taxon>Chloropicales</taxon>
        <taxon>Chloropicaceae</taxon>
        <taxon>Chloropicon</taxon>
    </lineage>
</organism>
<dbReference type="AlphaFoldDB" id="A0AAX4P827"/>
<dbReference type="Proteomes" id="UP001472866">
    <property type="component" value="Chromosome 05"/>
</dbReference>
<sequence length="383" mass="41270">MTGTSTKSTTWKMLRGAGLAIVVGLAGMTAVQGSQCLDGSDDDCLQCASEAANPWCGGSDDPATEMSCTPFHYRPMSFNNVQGTDEWCGFSDGDIFKTLAYDDTTDDQGNATPWPYPGVRAWAAQFNGDCSQAGGNSDYWVFHACDGAGIQGGDCAGDIKYVERFGFTYDGDMEDAGICTPDGQGGGYDDRKYCKFVHPGTHKVYDDYKSGWTGSTNDNEDTFWAAKGLPTAEGAFASKASGGWHDDSPLMQTLSNFPEKEYGGNHPYASTGKWFSFPMYSWRAYKNGNDNNYLSYPTIADNGWKAFADNEPCGDSGCAGAPPEVDFILGGLDAQDDGTPKLVFDMWRSDADGNMKKLNDDVAGGDPFVLYPVHENDGSCAPW</sequence>
<proteinExistence type="predicted"/>